<dbReference type="Pfam" id="PF14278">
    <property type="entry name" value="TetR_C_8"/>
    <property type="match status" value="1"/>
</dbReference>
<protein>
    <submittedName>
        <fullName evidence="4">TetR/AcrR family transcriptional regulator</fullName>
    </submittedName>
</protein>
<dbReference type="PROSITE" id="PS50977">
    <property type="entry name" value="HTH_TETR_2"/>
    <property type="match status" value="1"/>
</dbReference>
<feature type="DNA-binding region" description="H-T-H motif" evidence="2">
    <location>
        <begin position="31"/>
        <end position="50"/>
    </location>
</feature>
<dbReference type="GO" id="GO:0003677">
    <property type="term" value="F:DNA binding"/>
    <property type="evidence" value="ECO:0007669"/>
    <property type="project" value="UniProtKB-UniRule"/>
</dbReference>
<evidence type="ECO:0000313" key="5">
    <source>
        <dbReference type="Proteomes" id="UP000298127"/>
    </source>
</evidence>
<reference evidence="4 5" key="1">
    <citation type="journal article" date="2018" name="J. Microbiol.">
        <title>Leifsonia flava sp. nov., a novel actinobacterium isolated from the rhizosphere of Aquilegia viridiflora.</title>
        <authorList>
            <person name="Cai Y."/>
            <person name="Tao W.Z."/>
            <person name="Ma Y.J."/>
            <person name="Cheng J."/>
            <person name="Zhang M.Y."/>
            <person name="Zhang Y.X."/>
        </authorList>
    </citation>
    <scope>NUCLEOTIDE SEQUENCE [LARGE SCALE GENOMIC DNA]</scope>
    <source>
        <strain evidence="4 5">SYP-B2174</strain>
    </source>
</reference>
<proteinExistence type="predicted"/>
<gene>
    <name evidence="4" type="ORF">E4M00_15365</name>
</gene>
<keyword evidence="1 2" id="KW-0238">DNA-binding</keyword>
<feature type="domain" description="HTH tetR-type" evidence="3">
    <location>
        <begin position="8"/>
        <end position="68"/>
    </location>
</feature>
<dbReference type="InterPro" id="IPR001647">
    <property type="entry name" value="HTH_TetR"/>
</dbReference>
<sequence length="196" mass="21323">MSEDPRQRRTRESLGAALARLLESTPLDDITVAELCREAGVHRTTFYAHADNVHDFALAEFSRGIDRLTAVAVEPDSESVGSVAARYVESLRQVFEHVAEDRAGYRALFGSSTRGVFRGVLDERMRARAHRALEVWAEQGVAGAPTDAAEQDEAAAFIAGALVGVIENWARSDDDDAGAAAARVSKLMPGWWPEGR</sequence>
<dbReference type="Proteomes" id="UP000298127">
    <property type="component" value="Unassembled WGS sequence"/>
</dbReference>
<evidence type="ECO:0000259" key="3">
    <source>
        <dbReference type="PROSITE" id="PS50977"/>
    </source>
</evidence>
<evidence type="ECO:0000256" key="1">
    <source>
        <dbReference type="ARBA" id="ARBA00023125"/>
    </source>
</evidence>
<dbReference type="AlphaFoldDB" id="A0A4Y9QSJ1"/>
<dbReference type="InterPro" id="IPR039532">
    <property type="entry name" value="TetR_C_Firmicutes"/>
</dbReference>
<dbReference type="RefSeq" id="WP_135121361.1">
    <property type="nucleotide sequence ID" value="NZ_SPQZ01000006.1"/>
</dbReference>
<accession>A0A4Y9QSJ1</accession>
<organism evidence="4 5">
    <name type="scientific">Orlajensenia leifsoniae</name>
    <dbReference type="NCBI Taxonomy" id="2561933"/>
    <lineage>
        <taxon>Bacteria</taxon>
        <taxon>Bacillati</taxon>
        <taxon>Actinomycetota</taxon>
        <taxon>Actinomycetes</taxon>
        <taxon>Micrococcales</taxon>
        <taxon>Microbacteriaceae</taxon>
        <taxon>Orlajensenia</taxon>
    </lineage>
</organism>
<dbReference type="PANTHER" id="PTHR43479:SF11">
    <property type="entry name" value="ACREF_ENVCD OPERON REPRESSOR-RELATED"/>
    <property type="match status" value="1"/>
</dbReference>
<dbReference type="EMBL" id="SPQZ01000006">
    <property type="protein sequence ID" value="TFV95421.1"/>
    <property type="molecule type" value="Genomic_DNA"/>
</dbReference>
<keyword evidence="5" id="KW-1185">Reference proteome</keyword>
<dbReference type="PANTHER" id="PTHR43479">
    <property type="entry name" value="ACREF/ENVCD OPERON REPRESSOR-RELATED"/>
    <property type="match status" value="1"/>
</dbReference>
<comment type="caution">
    <text evidence="4">The sequence shown here is derived from an EMBL/GenBank/DDBJ whole genome shotgun (WGS) entry which is preliminary data.</text>
</comment>
<evidence type="ECO:0000313" key="4">
    <source>
        <dbReference type="EMBL" id="TFV95421.1"/>
    </source>
</evidence>
<dbReference type="Gene3D" id="1.10.357.10">
    <property type="entry name" value="Tetracycline Repressor, domain 2"/>
    <property type="match status" value="1"/>
</dbReference>
<dbReference type="InterPro" id="IPR009057">
    <property type="entry name" value="Homeodomain-like_sf"/>
</dbReference>
<dbReference type="SUPFAM" id="SSF46689">
    <property type="entry name" value="Homeodomain-like"/>
    <property type="match status" value="1"/>
</dbReference>
<name>A0A4Y9QSJ1_9MICO</name>
<evidence type="ECO:0000256" key="2">
    <source>
        <dbReference type="PROSITE-ProRule" id="PRU00335"/>
    </source>
</evidence>
<dbReference type="InterPro" id="IPR050624">
    <property type="entry name" value="HTH-type_Tx_Regulator"/>
</dbReference>